<proteinExistence type="predicted"/>
<dbReference type="SMART" id="SM00343">
    <property type="entry name" value="ZnF_C2HC"/>
    <property type="match status" value="2"/>
</dbReference>
<keyword evidence="3" id="KW-1185">Reference proteome</keyword>
<dbReference type="InterPro" id="IPR036875">
    <property type="entry name" value="Znf_CCHC_sf"/>
</dbReference>
<comment type="caution">
    <text evidence="2">The sequence shown here is derived from an EMBL/GenBank/DDBJ whole genome shotgun (WGS) entry which is preliminary data.</text>
</comment>
<dbReference type="SUPFAM" id="SSF57756">
    <property type="entry name" value="Retrovirus zinc finger-like domains"/>
    <property type="match status" value="1"/>
</dbReference>
<accession>A0A4Y2LA79</accession>
<evidence type="ECO:0000259" key="1">
    <source>
        <dbReference type="SMART" id="SM00343"/>
    </source>
</evidence>
<protein>
    <recommendedName>
        <fullName evidence="1">CCHC-type domain-containing protein</fullName>
    </recommendedName>
</protein>
<sequence length="333" mass="37325">MRSCRRSVCFLLLMDSNIPPRVGRAWRPIRRVVHFGLWCINRPVSQPFGWAAQGDQAKGSLLGLGVKGGHCPGGDPQRIVEKAITETVGEVKSTKKLRSGDLLVEVHSRKQSQQIVKLKNFSNIPISVSPHASLNSSKGVITCGELLNVATEEILKELQSQGVSHVRRISIRRDGQLLNTKHLILTFDSVKLHEHIKAGYMRLSVRAYIPNPLRCFQCQRFGHSKTSCRGTQTCARCAEVGHDSSQCTDAEKCVNCKDAHTSFSRNCSAWKLEKAEEGSKIPRGNSDNLFPDISFPIIVQSMRILICEASSRVRWYETNNIRDYCLITERETI</sequence>
<dbReference type="GO" id="GO:0003676">
    <property type="term" value="F:nucleic acid binding"/>
    <property type="evidence" value="ECO:0007669"/>
    <property type="project" value="InterPro"/>
</dbReference>
<feature type="domain" description="CCHC-type" evidence="1">
    <location>
        <begin position="233"/>
        <end position="249"/>
    </location>
</feature>
<dbReference type="AlphaFoldDB" id="A0A4Y2LA79"/>
<dbReference type="EMBL" id="BGPR01005589">
    <property type="protein sequence ID" value="GBN11568.1"/>
    <property type="molecule type" value="Genomic_DNA"/>
</dbReference>
<name>A0A4Y2LA79_ARAVE</name>
<dbReference type="OrthoDB" id="6435956at2759"/>
<dbReference type="InterPro" id="IPR001878">
    <property type="entry name" value="Znf_CCHC"/>
</dbReference>
<feature type="domain" description="CCHC-type" evidence="1">
    <location>
        <begin position="214"/>
        <end position="230"/>
    </location>
</feature>
<organism evidence="2 3">
    <name type="scientific">Araneus ventricosus</name>
    <name type="common">Orbweaver spider</name>
    <name type="synonym">Epeira ventricosa</name>
    <dbReference type="NCBI Taxonomy" id="182803"/>
    <lineage>
        <taxon>Eukaryota</taxon>
        <taxon>Metazoa</taxon>
        <taxon>Ecdysozoa</taxon>
        <taxon>Arthropoda</taxon>
        <taxon>Chelicerata</taxon>
        <taxon>Arachnida</taxon>
        <taxon>Araneae</taxon>
        <taxon>Araneomorphae</taxon>
        <taxon>Entelegynae</taxon>
        <taxon>Araneoidea</taxon>
        <taxon>Araneidae</taxon>
        <taxon>Araneus</taxon>
    </lineage>
</organism>
<gene>
    <name evidence="2" type="ORF">AVEN_246262_2</name>
</gene>
<reference evidence="2 3" key="1">
    <citation type="journal article" date="2019" name="Sci. Rep.">
        <title>Orb-weaving spider Araneus ventricosus genome elucidates the spidroin gene catalogue.</title>
        <authorList>
            <person name="Kono N."/>
            <person name="Nakamura H."/>
            <person name="Ohtoshi R."/>
            <person name="Moran D.A.P."/>
            <person name="Shinohara A."/>
            <person name="Yoshida Y."/>
            <person name="Fujiwara M."/>
            <person name="Mori M."/>
            <person name="Tomita M."/>
            <person name="Arakawa K."/>
        </authorList>
    </citation>
    <scope>NUCLEOTIDE SEQUENCE [LARGE SCALE GENOMIC DNA]</scope>
</reference>
<dbReference type="Gene3D" id="4.10.60.10">
    <property type="entry name" value="Zinc finger, CCHC-type"/>
    <property type="match status" value="1"/>
</dbReference>
<dbReference type="GO" id="GO:0008270">
    <property type="term" value="F:zinc ion binding"/>
    <property type="evidence" value="ECO:0007669"/>
    <property type="project" value="InterPro"/>
</dbReference>
<evidence type="ECO:0000313" key="3">
    <source>
        <dbReference type="Proteomes" id="UP000499080"/>
    </source>
</evidence>
<evidence type="ECO:0000313" key="2">
    <source>
        <dbReference type="EMBL" id="GBN11568.1"/>
    </source>
</evidence>
<dbReference type="Proteomes" id="UP000499080">
    <property type="component" value="Unassembled WGS sequence"/>
</dbReference>